<keyword evidence="5" id="KW-0676">Redox-active center</keyword>
<proteinExistence type="inferred from homology"/>
<organism evidence="8 9">
    <name type="scientific">Deinococcus terrestris</name>
    <dbReference type="NCBI Taxonomy" id="2651870"/>
    <lineage>
        <taxon>Bacteria</taxon>
        <taxon>Thermotogati</taxon>
        <taxon>Deinococcota</taxon>
        <taxon>Deinococci</taxon>
        <taxon>Deinococcales</taxon>
        <taxon>Deinococcaceae</taxon>
        <taxon>Deinococcus</taxon>
    </lineage>
</organism>
<reference evidence="8 9" key="1">
    <citation type="submission" date="2019-10" db="EMBL/GenBank/DDBJ databases">
        <title>Deinococcus sp. isolated from soil.</title>
        <authorList>
            <person name="Li Y."/>
            <person name="Wang J."/>
        </authorList>
    </citation>
    <scope>NUCLEOTIDE SEQUENCE [LARGE SCALE GENOMIC DNA]</scope>
    <source>
        <strain evidence="8 9">SDU3-2</strain>
    </source>
</reference>
<name>A0A7X1NU95_9DEIO</name>
<dbReference type="Gene3D" id="3.40.30.10">
    <property type="entry name" value="Glutaredoxin"/>
    <property type="match status" value="1"/>
</dbReference>
<dbReference type="PANTHER" id="PTHR45663">
    <property type="entry name" value="GEO12009P1"/>
    <property type="match status" value="1"/>
</dbReference>
<dbReference type="EMBL" id="WBSL01000001">
    <property type="protein sequence ID" value="MPY65918.1"/>
    <property type="molecule type" value="Genomic_DNA"/>
</dbReference>
<evidence type="ECO:0000256" key="5">
    <source>
        <dbReference type="ARBA" id="ARBA00023284"/>
    </source>
</evidence>
<dbReference type="PRINTS" id="PR00421">
    <property type="entry name" value="THIOREDOXIN"/>
</dbReference>
<dbReference type="FunFam" id="3.40.30.10:FF:000001">
    <property type="entry name" value="Thioredoxin"/>
    <property type="match status" value="1"/>
</dbReference>
<keyword evidence="3" id="KW-0249">Electron transport</keyword>
<dbReference type="GO" id="GO:0015035">
    <property type="term" value="F:protein-disulfide reductase activity"/>
    <property type="evidence" value="ECO:0007669"/>
    <property type="project" value="UniProtKB-UniRule"/>
</dbReference>
<evidence type="ECO:0000313" key="9">
    <source>
        <dbReference type="Proteomes" id="UP000484842"/>
    </source>
</evidence>
<dbReference type="PROSITE" id="PS51352">
    <property type="entry name" value="THIOREDOXIN_2"/>
    <property type="match status" value="1"/>
</dbReference>
<dbReference type="InterPro" id="IPR005746">
    <property type="entry name" value="Thioredoxin"/>
</dbReference>
<dbReference type="SUPFAM" id="SSF52833">
    <property type="entry name" value="Thioredoxin-like"/>
    <property type="match status" value="1"/>
</dbReference>
<dbReference type="RefSeq" id="WP_152869193.1">
    <property type="nucleotide sequence ID" value="NZ_WBSL01000001.1"/>
</dbReference>
<accession>A0A7X1NU95</accession>
<evidence type="ECO:0000256" key="2">
    <source>
        <dbReference type="ARBA" id="ARBA00022448"/>
    </source>
</evidence>
<comment type="similarity">
    <text evidence="1">Belongs to the thioredoxin family.</text>
</comment>
<dbReference type="InterPro" id="IPR036249">
    <property type="entry name" value="Thioredoxin-like_sf"/>
</dbReference>
<comment type="caution">
    <text evidence="8">The sequence shown here is derived from an EMBL/GenBank/DDBJ whole genome shotgun (WGS) entry which is preliminary data.</text>
</comment>
<dbReference type="CDD" id="cd02947">
    <property type="entry name" value="TRX_family"/>
    <property type="match status" value="1"/>
</dbReference>
<sequence>MSDVLTCAVCGAKNRVRTVPEGQVPACARCGAALPWLHDGTDASFAQDVRAPVPVLVDFWAPWCGPCRVMGPVLEDVARERAGKVRVVKVNVDENPQSAARYGVRSIPTLLLMRGGEVTDTVVGTLPKAALLDRLAALADVS</sequence>
<evidence type="ECO:0000313" key="8">
    <source>
        <dbReference type="EMBL" id="MPY65918.1"/>
    </source>
</evidence>
<dbReference type="PANTHER" id="PTHR45663:SF11">
    <property type="entry name" value="GEO12009P1"/>
    <property type="match status" value="1"/>
</dbReference>
<dbReference type="NCBIfam" id="NF008229">
    <property type="entry name" value="PRK10996.1"/>
    <property type="match status" value="1"/>
</dbReference>
<keyword evidence="9" id="KW-1185">Reference proteome</keyword>
<evidence type="ECO:0000256" key="4">
    <source>
        <dbReference type="ARBA" id="ARBA00023157"/>
    </source>
</evidence>
<dbReference type="Pfam" id="PF00085">
    <property type="entry name" value="Thioredoxin"/>
    <property type="match status" value="1"/>
</dbReference>
<gene>
    <name evidence="8" type="primary">trxC</name>
    <name evidence="8" type="ORF">F8S09_04295</name>
</gene>
<dbReference type="Gene3D" id="2.30.30.380">
    <property type="entry name" value="Zn-finger domain of Sec23/24"/>
    <property type="match status" value="1"/>
</dbReference>
<dbReference type="AlphaFoldDB" id="A0A7X1NU95"/>
<feature type="domain" description="Thioredoxin" evidence="7">
    <location>
        <begin position="22"/>
        <end position="140"/>
    </location>
</feature>
<evidence type="ECO:0000256" key="6">
    <source>
        <dbReference type="NCBIfam" id="TIGR01068"/>
    </source>
</evidence>
<dbReference type="InterPro" id="IPR013766">
    <property type="entry name" value="Thioredoxin_domain"/>
</dbReference>
<protein>
    <recommendedName>
        <fullName evidence="6">Thioredoxin</fullName>
    </recommendedName>
</protein>
<dbReference type="GO" id="GO:0045454">
    <property type="term" value="P:cell redox homeostasis"/>
    <property type="evidence" value="ECO:0007669"/>
    <property type="project" value="TreeGrafter"/>
</dbReference>
<dbReference type="GO" id="GO:0005829">
    <property type="term" value="C:cytosol"/>
    <property type="evidence" value="ECO:0007669"/>
    <property type="project" value="TreeGrafter"/>
</dbReference>
<dbReference type="InterPro" id="IPR017937">
    <property type="entry name" value="Thioredoxin_CS"/>
</dbReference>
<evidence type="ECO:0000256" key="3">
    <source>
        <dbReference type="ARBA" id="ARBA00022982"/>
    </source>
</evidence>
<dbReference type="Proteomes" id="UP000484842">
    <property type="component" value="Unassembled WGS sequence"/>
</dbReference>
<dbReference type="PROSITE" id="PS00194">
    <property type="entry name" value="THIOREDOXIN_1"/>
    <property type="match status" value="1"/>
</dbReference>
<dbReference type="NCBIfam" id="TIGR01068">
    <property type="entry name" value="thioredoxin"/>
    <property type="match status" value="1"/>
</dbReference>
<keyword evidence="4" id="KW-1015">Disulfide bond</keyword>
<evidence type="ECO:0000256" key="1">
    <source>
        <dbReference type="ARBA" id="ARBA00008987"/>
    </source>
</evidence>
<evidence type="ECO:0000259" key="7">
    <source>
        <dbReference type="PROSITE" id="PS51352"/>
    </source>
</evidence>
<keyword evidence="2" id="KW-0813">Transport</keyword>